<dbReference type="SUPFAM" id="SSF57903">
    <property type="entry name" value="FYVE/PHD zinc finger"/>
    <property type="match status" value="1"/>
</dbReference>
<dbReference type="InterPro" id="IPR001841">
    <property type="entry name" value="Znf_RING"/>
</dbReference>
<proteinExistence type="predicted"/>
<dbReference type="GO" id="GO:0005634">
    <property type="term" value="C:nucleus"/>
    <property type="evidence" value="ECO:0007669"/>
    <property type="project" value="UniProtKB-SubCell"/>
</dbReference>
<protein>
    <recommendedName>
        <fullName evidence="10">PHD-type domain-containing protein</fullName>
    </recommendedName>
</protein>
<evidence type="ECO:0000256" key="6">
    <source>
        <dbReference type="SAM" id="MobiDB-lite"/>
    </source>
</evidence>
<keyword evidence="3 5" id="KW-0863">Zinc-finger</keyword>
<organism evidence="9">
    <name type="scientific">Chrysotila carterae</name>
    <name type="common">Marine alga</name>
    <name type="synonym">Syracosphaera carterae</name>
    <dbReference type="NCBI Taxonomy" id="13221"/>
    <lineage>
        <taxon>Eukaryota</taxon>
        <taxon>Haptista</taxon>
        <taxon>Haptophyta</taxon>
        <taxon>Prymnesiophyceae</taxon>
        <taxon>Isochrysidales</taxon>
        <taxon>Isochrysidaceae</taxon>
        <taxon>Chrysotila</taxon>
    </lineage>
</organism>
<dbReference type="GO" id="GO:0008270">
    <property type="term" value="F:zinc ion binding"/>
    <property type="evidence" value="ECO:0007669"/>
    <property type="project" value="UniProtKB-KW"/>
</dbReference>
<dbReference type="PROSITE" id="PS50089">
    <property type="entry name" value="ZF_RING_2"/>
    <property type="match status" value="1"/>
</dbReference>
<dbReference type="Gene3D" id="2.30.30.1150">
    <property type="match status" value="1"/>
</dbReference>
<keyword evidence="4" id="KW-0862">Zinc</keyword>
<reference evidence="9" key="1">
    <citation type="submission" date="2021-01" db="EMBL/GenBank/DDBJ databases">
        <authorList>
            <person name="Corre E."/>
            <person name="Pelletier E."/>
            <person name="Niang G."/>
            <person name="Scheremetjew M."/>
            <person name="Finn R."/>
            <person name="Kale V."/>
            <person name="Holt S."/>
            <person name="Cochrane G."/>
            <person name="Meng A."/>
            <person name="Brown T."/>
            <person name="Cohen L."/>
        </authorList>
    </citation>
    <scope>NUCLEOTIDE SEQUENCE</scope>
    <source>
        <strain evidence="9">CCMP645</strain>
    </source>
</reference>
<evidence type="ECO:0000256" key="2">
    <source>
        <dbReference type="ARBA" id="ARBA00022723"/>
    </source>
</evidence>
<evidence type="ECO:0000256" key="3">
    <source>
        <dbReference type="ARBA" id="ARBA00022771"/>
    </source>
</evidence>
<gene>
    <name evidence="9" type="ORF">PCAR00345_LOCUS8075</name>
</gene>
<feature type="domain" description="RING-type" evidence="8">
    <location>
        <begin position="255"/>
        <end position="300"/>
    </location>
</feature>
<keyword evidence="2" id="KW-0479">Metal-binding</keyword>
<feature type="compositionally biased region" description="Basic and acidic residues" evidence="6">
    <location>
        <begin position="484"/>
        <end position="509"/>
    </location>
</feature>
<dbReference type="PROSITE" id="PS50016">
    <property type="entry name" value="ZF_PHD_2"/>
    <property type="match status" value="1"/>
</dbReference>
<evidence type="ECO:0000256" key="1">
    <source>
        <dbReference type="ARBA" id="ARBA00004123"/>
    </source>
</evidence>
<evidence type="ECO:0000259" key="7">
    <source>
        <dbReference type="PROSITE" id="PS50016"/>
    </source>
</evidence>
<dbReference type="SMART" id="SM00249">
    <property type="entry name" value="PHD"/>
    <property type="match status" value="1"/>
</dbReference>
<dbReference type="PROSITE" id="PS01359">
    <property type="entry name" value="ZF_PHD_1"/>
    <property type="match status" value="1"/>
</dbReference>
<feature type="region of interest" description="Disordered" evidence="6">
    <location>
        <begin position="470"/>
        <end position="511"/>
    </location>
</feature>
<dbReference type="InterPro" id="IPR019786">
    <property type="entry name" value="Zinc_finger_PHD-type_CS"/>
</dbReference>
<dbReference type="InterPro" id="IPR019787">
    <property type="entry name" value="Znf_PHD-finger"/>
</dbReference>
<dbReference type="InterPro" id="IPR001965">
    <property type="entry name" value="Znf_PHD"/>
</dbReference>
<evidence type="ECO:0008006" key="10">
    <source>
        <dbReference type="Google" id="ProtNLM"/>
    </source>
</evidence>
<feature type="domain" description="PHD-type" evidence="7">
    <location>
        <begin position="252"/>
        <end position="302"/>
    </location>
</feature>
<evidence type="ECO:0000256" key="4">
    <source>
        <dbReference type="ARBA" id="ARBA00022833"/>
    </source>
</evidence>
<sequence>MPDLGTGATYEIEGLQIREGELVGVRWGRGAILEAVVCECADRGVRVCFEDEGHALSGASAWVETSQLQVLRAADGLPPWLQDGKYVLALNPSSEGGSWQRATILKSRRGLLEKKRKRRPEEKFRDVRLQLRFEDGLVSWQGIGNILQPDNENSPADQLNAVRVKDGKDCDDGASTVSEGAAKATADRTIGVRSAAPLRIEAKPCAATVSDTTEAIGSTASCEGDTYVDPAGAGEDAEVVELQSVADSSLSDIACQVCHSPERADQMLLCDQCDDGYHMQCLTPRMDAIPDNEWFCPKCRFGVDAVRADAPTAATRLPEENDAVCVAWGRKGRGSTTAYSAVVCAVEERHALVQFDVDASVARVPLSRVRVMPVTTLPPELLGEAVEIEAVDPSADAPTRWHDAEVLDARQGAEQGERGLRLWVRYRGSKLCQWLRIEHVRAKGSGKEAPSRGWNAVPRAAGGAERVLGATGLKKRHSQSNSSDQKRSREEQGSEATRDDARSRSEVASRNDAAVTAISRVSCQSGSTEKGCELWLMLERHVPLRHGARYIVWFGAHSAEAELLAPRVLACRVPRDAPPASVQLRVTVEMGAKSARRPPPPAQTTYGGDSHIRFLILP</sequence>
<dbReference type="PANTHER" id="PTHR45915">
    <property type="entry name" value="TRANSCRIPTION INTERMEDIARY FACTOR"/>
    <property type="match status" value="1"/>
</dbReference>
<dbReference type="AlphaFoldDB" id="A0A7S4B6B0"/>
<accession>A0A7S4B6B0</accession>
<dbReference type="Pfam" id="PF00628">
    <property type="entry name" value="PHD"/>
    <property type="match status" value="1"/>
</dbReference>
<name>A0A7S4B6B0_CHRCT</name>
<dbReference type="CDD" id="cd15545">
    <property type="entry name" value="PHD_BAZ2A_like"/>
    <property type="match status" value="1"/>
</dbReference>
<dbReference type="PANTHER" id="PTHR45915:SF2">
    <property type="entry name" value="TOUTATIS, ISOFORM E"/>
    <property type="match status" value="1"/>
</dbReference>
<comment type="subcellular location">
    <subcellularLocation>
        <location evidence="1">Nucleus</location>
    </subcellularLocation>
</comment>
<dbReference type="EMBL" id="HBIZ01013317">
    <property type="protein sequence ID" value="CAE0755488.1"/>
    <property type="molecule type" value="Transcribed_RNA"/>
</dbReference>
<evidence type="ECO:0000313" key="9">
    <source>
        <dbReference type="EMBL" id="CAE0755488.1"/>
    </source>
</evidence>
<evidence type="ECO:0000256" key="5">
    <source>
        <dbReference type="PROSITE-ProRule" id="PRU00175"/>
    </source>
</evidence>
<dbReference type="InterPro" id="IPR011011">
    <property type="entry name" value="Znf_FYVE_PHD"/>
</dbReference>
<evidence type="ECO:0000259" key="8">
    <source>
        <dbReference type="PROSITE" id="PS50089"/>
    </source>
</evidence>
<dbReference type="GO" id="GO:0000785">
    <property type="term" value="C:chromatin"/>
    <property type="evidence" value="ECO:0007669"/>
    <property type="project" value="TreeGrafter"/>
</dbReference>